<protein>
    <recommendedName>
        <fullName evidence="3">Adhesin-like protein</fullName>
    </recommendedName>
</protein>
<accession>A0A1V6N594</accession>
<proteinExistence type="predicted"/>
<comment type="caution">
    <text evidence="1">The sequence shown here is derived from an EMBL/GenBank/DDBJ whole genome shotgun (WGS) entry which is preliminary data.</text>
</comment>
<gene>
    <name evidence="1" type="ORF">MBBAR_1c02370</name>
</gene>
<evidence type="ECO:0008006" key="3">
    <source>
        <dbReference type="Google" id="ProtNLM"/>
    </source>
</evidence>
<dbReference type="EMBL" id="JXMW01000001">
    <property type="protein sequence ID" value="OQD59829.1"/>
    <property type="molecule type" value="Genomic_DNA"/>
</dbReference>
<sequence length="868" mass="98249">MGLFVENSSNMNLSSNNINNASIFYSDNITFYCNNLNNITFSNSVSNLRFNNIKGKIKNINGSVIANNNWWGTNNVTNDQILAPGSDNIIHNSWIVMTIYVINSRTLILDFTYNNLGDNVYSQGNIPNNIPITIITKTTDYRILNNKTVYTENGLASYEASHYFILDIYLVKEIKSIILYPIVVSNNISSKVVKLTANNSTIYYRINNGRWISSFNSVNISLNEGLNSIQYYAIDSLGRIGDSNTLEYYFNLLNYTVEIPNYVNVTYDGYVYNTSSYVLKSGIGGIIKVPFSREIRIRTSINTYIFMYTPFDDVTSGYIDITNGDSYFVYFDKNQVIKLNSSDGFATNDSGILIKAFNDVMTLTYYNFITDDINQFAVIYNKAIIDYERVDFILNGFNQSTIFLSNALPGFDEWGLREQFVRSYGYRSDWLTCKYEDFAQYYYNVFRYTATGEPLGVNIYGNRLVRGTSQENITTIFSLNNEIINKKETITYGTGSNYASSNGFEIVQSFAIVQKIVTDSMLQEWLNKSNLYPVGGMKAAYGTFLTALTTIWLSDKLASATAPKYNVTWNRTKITITMAGVNYMGRAYLHTPDANMGMNIISNNESNIIGFRFVSSMCIQEIESYVLSLTGIQTSSSLNNIFNAISNFNFTILHDGELMIISTEDGSNSSMVINTTSGLVKNLIEDDGFVYKGVISDEIAYCFHDTITNLFINGLTNAWNTLTSPFSPIFNDFWDFGVGISKFNITDNWAYLPSYIPGIIEGSLGIVTISSGILFPISLGFILMAEGDLIVAVRNDFKPMDTWQYISYHPNTYTSRIKTFVFKNNVTNYINYIEVPILGNGDYDRDNAIYIDHNGARNMTKQETYNYF</sequence>
<reference evidence="1 2" key="1">
    <citation type="submission" date="2014-12" db="EMBL/GenBank/DDBJ databases">
        <title>Genome sequence of Methanobrevibacter arboriphilicus DH1, DSM1125.</title>
        <authorList>
            <person name="Poehlein A."/>
            <person name="Thauer R.K."/>
            <person name="Seedorf H."/>
            <person name="Daniel R."/>
        </authorList>
    </citation>
    <scope>NUCLEOTIDE SEQUENCE [LARGE SCALE GENOMIC DNA]</scope>
    <source>
        <strain evidence="1 2">DH1</strain>
    </source>
</reference>
<dbReference type="RefSeq" id="WP_080459448.1">
    <property type="nucleotide sequence ID" value="NZ_JXMW01000001.1"/>
</dbReference>
<dbReference type="Proteomes" id="UP000191661">
    <property type="component" value="Unassembled WGS sequence"/>
</dbReference>
<evidence type="ECO:0000313" key="2">
    <source>
        <dbReference type="Proteomes" id="UP000191661"/>
    </source>
</evidence>
<evidence type="ECO:0000313" key="1">
    <source>
        <dbReference type="EMBL" id="OQD59829.1"/>
    </source>
</evidence>
<name>A0A1V6N594_METAZ</name>
<dbReference type="OrthoDB" id="78243at2157"/>
<keyword evidence="2" id="KW-1185">Reference proteome</keyword>
<dbReference type="AlphaFoldDB" id="A0A1V6N594"/>
<organism evidence="1 2">
    <name type="scientific">Methanobrevibacter arboriphilus JCM 13429 = DSM 1125</name>
    <dbReference type="NCBI Taxonomy" id="1300164"/>
    <lineage>
        <taxon>Archaea</taxon>
        <taxon>Methanobacteriati</taxon>
        <taxon>Methanobacteriota</taxon>
        <taxon>Methanomada group</taxon>
        <taxon>Methanobacteria</taxon>
        <taxon>Methanobacteriales</taxon>
        <taxon>Methanobacteriaceae</taxon>
        <taxon>Methanobrevibacter</taxon>
    </lineage>
</organism>